<comment type="similarity">
    <text evidence="1">Belongs to the bactofilin family.</text>
</comment>
<evidence type="ECO:0000256" key="1">
    <source>
        <dbReference type="ARBA" id="ARBA00044755"/>
    </source>
</evidence>
<name>A0A5C1QGS8_9SPIO</name>
<dbReference type="OrthoDB" id="350528at2"/>
<dbReference type="InterPro" id="IPR007607">
    <property type="entry name" value="BacA/B"/>
</dbReference>
<protein>
    <submittedName>
        <fullName evidence="2">Polymer-forming cytoskeletal family protein</fullName>
    </submittedName>
</protein>
<dbReference type="Proteomes" id="UP000324209">
    <property type="component" value="Chromosome"/>
</dbReference>
<dbReference type="RefSeq" id="WP_149484750.1">
    <property type="nucleotide sequence ID" value="NZ_CP036150.1"/>
</dbReference>
<sequence length="135" mass="14717">MTSSLKDIESISTILGSETVFKGTMKFNKPLKIDGKYEGRIESEGFLYIEEGAEVRADIQVGSIVVGGIVYGDIEASEKLEMLSTGQVIGNIRTAKLKIADGVKFEGKCDMISNPESVDVFSVPVEQLKQDHNDL</sequence>
<accession>A0A5C1QGS8</accession>
<organism evidence="2 3">
    <name type="scientific">Oceanispirochaeta crateris</name>
    <dbReference type="NCBI Taxonomy" id="2518645"/>
    <lineage>
        <taxon>Bacteria</taxon>
        <taxon>Pseudomonadati</taxon>
        <taxon>Spirochaetota</taxon>
        <taxon>Spirochaetia</taxon>
        <taxon>Spirochaetales</taxon>
        <taxon>Spirochaetaceae</taxon>
        <taxon>Oceanispirochaeta</taxon>
    </lineage>
</organism>
<dbReference type="KEGG" id="ock:EXM22_01170"/>
<dbReference type="AlphaFoldDB" id="A0A5C1QGS8"/>
<evidence type="ECO:0000313" key="3">
    <source>
        <dbReference type="Proteomes" id="UP000324209"/>
    </source>
</evidence>
<dbReference type="Pfam" id="PF04519">
    <property type="entry name" value="Bactofilin"/>
    <property type="match status" value="1"/>
</dbReference>
<evidence type="ECO:0000313" key="2">
    <source>
        <dbReference type="EMBL" id="QEN06667.1"/>
    </source>
</evidence>
<keyword evidence="3" id="KW-1185">Reference proteome</keyword>
<dbReference type="EMBL" id="CP036150">
    <property type="protein sequence ID" value="QEN06667.1"/>
    <property type="molecule type" value="Genomic_DNA"/>
</dbReference>
<proteinExistence type="inferred from homology"/>
<dbReference type="PANTHER" id="PTHR35024:SF4">
    <property type="entry name" value="POLYMER-FORMING CYTOSKELETAL PROTEIN"/>
    <property type="match status" value="1"/>
</dbReference>
<gene>
    <name evidence="2" type="ORF">EXM22_01170</name>
</gene>
<dbReference type="PANTHER" id="PTHR35024">
    <property type="entry name" value="HYPOTHETICAL CYTOSOLIC PROTEIN"/>
    <property type="match status" value="1"/>
</dbReference>
<reference evidence="2 3" key="1">
    <citation type="submission" date="2019-02" db="EMBL/GenBank/DDBJ databases">
        <title>Complete Genome Sequence and Methylome Analysis of free living Spirochaetas.</title>
        <authorList>
            <person name="Fomenkov A."/>
            <person name="Dubinina G."/>
            <person name="Leshcheva N."/>
            <person name="Mikheeva N."/>
            <person name="Grabovich M."/>
            <person name="Vincze T."/>
            <person name="Roberts R.J."/>
        </authorList>
    </citation>
    <scope>NUCLEOTIDE SEQUENCE [LARGE SCALE GENOMIC DNA]</scope>
    <source>
        <strain evidence="2 3">K2</strain>
    </source>
</reference>